<dbReference type="PANTHER" id="PTHR43776">
    <property type="entry name" value="TRANSPORT ATP-BINDING PROTEIN"/>
    <property type="match status" value="1"/>
</dbReference>
<evidence type="ECO:0000313" key="7">
    <source>
        <dbReference type="EMBL" id="MBB6694967.1"/>
    </source>
</evidence>
<dbReference type="GO" id="GO:0005524">
    <property type="term" value="F:ATP binding"/>
    <property type="evidence" value="ECO:0007669"/>
    <property type="project" value="UniProtKB-KW"/>
</dbReference>
<dbReference type="Pfam" id="PF00005">
    <property type="entry name" value="ABC_tran"/>
    <property type="match status" value="1"/>
</dbReference>
<evidence type="ECO:0000256" key="3">
    <source>
        <dbReference type="ARBA" id="ARBA00022741"/>
    </source>
</evidence>
<evidence type="ECO:0000313" key="8">
    <source>
        <dbReference type="Proteomes" id="UP000553776"/>
    </source>
</evidence>
<feature type="compositionally biased region" description="Pro residues" evidence="5">
    <location>
        <begin position="290"/>
        <end position="301"/>
    </location>
</feature>
<dbReference type="Gene3D" id="3.40.50.300">
    <property type="entry name" value="P-loop containing nucleotide triphosphate hydrolases"/>
    <property type="match status" value="1"/>
</dbReference>
<keyword evidence="3" id="KW-0547">Nucleotide-binding</keyword>
<dbReference type="PROSITE" id="PS50893">
    <property type="entry name" value="ABC_TRANSPORTER_2"/>
    <property type="match status" value="1"/>
</dbReference>
<reference evidence="7 8" key="1">
    <citation type="submission" date="2020-08" db="EMBL/GenBank/DDBJ databases">
        <title>Cohnella phylogeny.</title>
        <authorList>
            <person name="Dunlap C."/>
        </authorList>
    </citation>
    <scope>NUCLEOTIDE SEQUENCE [LARGE SCALE GENOMIC DNA]</scope>
    <source>
        <strain evidence="7 8">DSM 25239</strain>
    </source>
</reference>
<keyword evidence="8" id="KW-1185">Reference proteome</keyword>
<keyword evidence="2" id="KW-0813">Transport</keyword>
<dbReference type="InterPro" id="IPR017871">
    <property type="entry name" value="ABC_transporter-like_CS"/>
</dbReference>
<comment type="similarity">
    <text evidence="1">Belongs to the ABC transporter superfamily.</text>
</comment>
<dbReference type="Pfam" id="PF08352">
    <property type="entry name" value="oligo_HPY"/>
    <property type="match status" value="1"/>
</dbReference>
<organism evidence="7 8">
    <name type="scientific">Cohnella xylanilytica</name>
    <dbReference type="NCBI Taxonomy" id="557555"/>
    <lineage>
        <taxon>Bacteria</taxon>
        <taxon>Bacillati</taxon>
        <taxon>Bacillota</taxon>
        <taxon>Bacilli</taxon>
        <taxon>Bacillales</taxon>
        <taxon>Paenibacillaceae</taxon>
        <taxon>Cohnella</taxon>
    </lineage>
</organism>
<dbReference type="AlphaFoldDB" id="A0A841U2K3"/>
<dbReference type="FunFam" id="3.40.50.300:FF:000016">
    <property type="entry name" value="Oligopeptide ABC transporter ATP-binding component"/>
    <property type="match status" value="1"/>
</dbReference>
<dbReference type="EMBL" id="JACJVR010000110">
    <property type="protein sequence ID" value="MBB6694967.1"/>
    <property type="molecule type" value="Genomic_DNA"/>
</dbReference>
<dbReference type="InterPro" id="IPR050319">
    <property type="entry name" value="ABC_transp_ATP-bind"/>
</dbReference>
<evidence type="ECO:0000259" key="6">
    <source>
        <dbReference type="PROSITE" id="PS50893"/>
    </source>
</evidence>
<dbReference type="InterPro" id="IPR027417">
    <property type="entry name" value="P-loop_NTPase"/>
</dbReference>
<dbReference type="GO" id="GO:0016887">
    <property type="term" value="F:ATP hydrolysis activity"/>
    <property type="evidence" value="ECO:0007669"/>
    <property type="project" value="InterPro"/>
</dbReference>
<protein>
    <submittedName>
        <fullName evidence="7">ABC transporter ATP-binding protein</fullName>
    </submittedName>
</protein>
<keyword evidence="4 7" id="KW-0067">ATP-binding</keyword>
<evidence type="ECO:0000256" key="1">
    <source>
        <dbReference type="ARBA" id="ARBA00005417"/>
    </source>
</evidence>
<dbReference type="InterPro" id="IPR003593">
    <property type="entry name" value="AAA+_ATPase"/>
</dbReference>
<dbReference type="SMART" id="SM00382">
    <property type="entry name" value="AAA"/>
    <property type="match status" value="1"/>
</dbReference>
<feature type="domain" description="ABC transporter" evidence="6">
    <location>
        <begin position="20"/>
        <end position="270"/>
    </location>
</feature>
<dbReference type="GO" id="GO:0055085">
    <property type="term" value="P:transmembrane transport"/>
    <property type="evidence" value="ECO:0007669"/>
    <property type="project" value="UniProtKB-ARBA"/>
</dbReference>
<evidence type="ECO:0000256" key="2">
    <source>
        <dbReference type="ARBA" id="ARBA00022448"/>
    </source>
</evidence>
<name>A0A841U2K3_9BACL</name>
<feature type="region of interest" description="Disordered" evidence="5">
    <location>
        <begin position="276"/>
        <end position="303"/>
    </location>
</feature>
<evidence type="ECO:0000256" key="5">
    <source>
        <dbReference type="SAM" id="MobiDB-lite"/>
    </source>
</evidence>
<dbReference type="GO" id="GO:0015833">
    <property type="term" value="P:peptide transport"/>
    <property type="evidence" value="ECO:0007669"/>
    <property type="project" value="InterPro"/>
</dbReference>
<dbReference type="InterPro" id="IPR013563">
    <property type="entry name" value="Oligopep_ABC_C"/>
</dbReference>
<gene>
    <name evidence="7" type="ORF">H7B90_26585</name>
</gene>
<accession>A0A841U2K3</accession>
<dbReference type="Proteomes" id="UP000553776">
    <property type="component" value="Unassembled WGS sequence"/>
</dbReference>
<evidence type="ECO:0000256" key="4">
    <source>
        <dbReference type="ARBA" id="ARBA00022840"/>
    </source>
</evidence>
<dbReference type="CDD" id="cd03257">
    <property type="entry name" value="ABC_NikE_OppD_transporters"/>
    <property type="match status" value="1"/>
</dbReference>
<comment type="caution">
    <text evidence="7">The sequence shown here is derived from an EMBL/GenBank/DDBJ whole genome shotgun (WGS) entry which is preliminary data.</text>
</comment>
<dbReference type="RefSeq" id="WP_185138927.1">
    <property type="nucleotide sequence ID" value="NZ_BORM01000018.1"/>
</dbReference>
<dbReference type="PROSITE" id="PS00211">
    <property type="entry name" value="ABC_TRANSPORTER_1"/>
    <property type="match status" value="1"/>
</dbReference>
<dbReference type="InterPro" id="IPR003439">
    <property type="entry name" value="ABC_transporter-like_ATP-bd"/>
</dbReference>
<sequence>MMNPNIQATNRTELPEAPLLRVENLKTYYPLRRGTFGRAAGFVRAVDGVSLDVYRGETMGIVGESGCGKSTLGRTILRLEPSREGRIYLGGEEIASYSQRRMRPLRPRMQMIFQDPFASLNPRKTVRDLLAEPPIAHGLADRRSVQSRVGRLLEWVGLPKTALDRYPHEFSGGQRQRIGIARALSLEPELIVCDEPVSALDVSVQAQILNLLKDLQEELKLTCLFIAHGLGAVSYLSSRVAVMYLGKIVEIGPKEDLIGRPLHPYTRLLWNSNPVSDPRLRERDRTLPAGDPPSPANPPPGCRFHPRCPYASRKCREEEPPLAGGRHAVACHYPLD</sequence>
<dbReference type="PANTHER" id="PTHR43776:SF7">
    <property type="entry name" value="D,D-DIPEPTIDE TRANSPORT ATP-BINDING PROTEIN DDPF-RELATED"/>
    <property type="match status" value="1"/>
</dbReference>
<dbReference type="SUPFAM" id="SSF52540">
    <property type="entry name" value="P-loop containing nucleoside triphosphate hydrolases"/>
    <property type="match status" value="1"/>
</dbReference>
<dbReference type="NCBIfam" id="TIGR01727">
    <property type="entry name" value="oligo_HPY"/>
    <property type="match status" value="1"/>
</dbReference>
<proteinExistence type="inferred from homology"/>